<dbReference type="EMBL" id="MFUQ01000003">
    <property type="protein sequence ID" value="OGI84111.1"/>
    <property type="molecule type" value="Genomic_DNA"/>
</dbReference>
<dbReference type="GO" id="GO:0004523">
    <property type="term" value="F:RNA-DNA hybrid ribonuclease activity"/>
    <property type="evidence" value="ECO:0007669"/>
    <property type="project" value="UniProtKB-UniRule"/>
</dbReference>
<dbReference type="Proteomes" id="UP000179448">
    <property type="component" value="Unassembled WGS sequence"/>
</dbReference>
<reference evidence="14 15" key="1">
    <citation type="journal article" date="2016" name="Nat. Commun.">
        <title>Thousands of microbial genomes shed light on interconnected biogeochemical processes in an aquifer system.</title>
        <authorList>
            <person name="Anantharaman K."/>
            <person name="Brown C.T."/>
            <person name="Hug L.A."/>
            <person name="Sharon I."/>
            <person name="Castelle C.J."/>
            <person name="Probst A.J."/>
            <person name="Thomas B.C."/>
            <person name="Singh A."/>
            <person name="Wilkins M.J."/>
            <person name="Karaoz U."/>
            <person name="Brodie E.L."/>
            <person name="Williams K.H."/>
            <person name="Hubbard S.S."/>
            <person name="Banfield J.F."/>
        </authorList>
    </citation>
    <scope>NUCLEOTIDE SEQUENCE [LARGE SCALE GENOMIC DNA]</scope>
</reference>
<dbReference type="SUPFAM" id="SSF53098">
    <property type="entry name" value="Ribonuclease H-like"/>
    <property type="match status" value="1"/>
</dbReference>
<comment type="subcellular location">
    <subcellularLocation>
        <location evidence="3">Cytoplasm</location>
    </subcellularLocation>
</comment>
<evidence type="ECO:0000256" key="5">
    <source>
        <dbReference type="ARBA" id="ARBA00022490"/>
    </source>
</evidence>
<dbReference type="Gene3D" id="3.30.420.10">
    <property type="entry name" value="Ribonuclease H-like superfamily/Ribonuclease H"/>
    <property type="match status" value="1"/>
</dbReference>
<dbReference type="InterPro" id="IPR024567">
    <property type="entry name" value="RNase_HII/HIII_dom"/>
</dbReference>
<dbReference type="EC" id="3.1.26.4" evidence="12"/>
<accession>A0A1F6WQG0</accession>
<gene>
    <name evidence="14" type="ORF">A2997_01265</name>
</gene>
<sequence>MHLHIPKSCKWVIGIDEVGRGPIAGPVTIGFCVVRASFFSKIKREFSGINDSKKLSARKREYFYGLLMEHKNVIAHTVSISAQKIEKDGIAYAISYAIRKGLENAIKINPQKCFVLLDGTLRAPDSYIHQKTVIRGDSLVPIISAASIIAKVTRDAYMTRQHKKYLHFGFNKNKGYGTKNHYNAIRRYGLTPLHRKSWIR</sequence>
<dbReference type="InterPro" id="IPR001352">
    <property type="entry name" value="RNase_HII/HIII"/>
</dbReference>
<comment type="similarity">
    <text evidence="4">Belongs to the RNase HII family. RnhC subfamily.</text>
</comment>
<dbReference type="GO" id="GO:0046872">
    <property type="term" value="F:metal ion binding"/>
    <property type="evidence" value="ECO:0007669"/>
    <property type="project" value="UniProtKB-KW"/>
</dbReference>
<evidence type="ECO:0000256" key="9">
    <source>
        <dbReference type="ARBA" id="ARBA00022801"/>
    </source>
</evidence>
<dbReference type="InterPro" id="IPR012337">
    <property type="entry name" value="RNaseH-like_sf"/>
</dbReference>
<evidence type="ECO:0000256" key="10">
    <source>
        <dbReference type="ARBA" id="ARBA00023211"/>
    </source>
</evidence>
<dbReference type="PANTHER" id="PTHR10954">
    <property type="entry name" value="RIBONUCLEASE H2 SUBUNIT A"/>
    <property type="match status" value="1"/>
</dbReference>
<evidence type="ECO:0000256" key="1">
    <source>
        <dbReference type="ARBA" id="ARBA00000077"/>
    </source>
</evidence>
<feature type="domain" description="RNase H type-2" evidence="13">
    <location>
        <begin position="10"/>
        <end position="200"/>
    </location>
</feature>
<evidence type="ECO:0000256" key="2">
    <source>
        <dbReference type="ARBA" id="ARBA00004065"/>
    </source>
</evidence>
<evidence type="ECO:0000256" key="8">
    <source>
        <dbReference type="ARBA" id="ARBA00022759"/>
    </source>
</evidence>
<keyword evidence="5" id="KW-0963">Cytoplasm</keyword>
<keyword evidence="6 11" id="KW-0540">Nuclease</keyword>
<dbReference type="PROSITE" id="PS51975">
    <property type="entry name" value="RNASE_H_2"/>
    <property type="match status" value="1"/>
</dbReference>
<dbReference type="InterPro" id="IPR036397">
    <property type="entry name" value="RNaseH_sf"/>
</dbReference>
<dbReference type="GO" id="GO:0006298">
    <property type="term" value="P:mismatch repair"/>
    <property type="evidence" value="ECO:0007669"/>
    <property type="project" value="TreeGrafter"/>
</dbReference>
<evidence type="ECO:0000256" key="11">
    <source>
        <dbReference type="PROSITE-ProRule" id="PRU01319"/>
    </source>
</evidence>
<evidence type="ECO:0000256" key="4">
    <source>
        <dbReference type="ARBA" id="ARBA00008378"/>
    </source>
</evidence>
<feature type="binding site" evidence="11">
    <location>
        <position position="118"/>
    </location>
    <ligand>
        <name>a divalent metal cation</name>
        <dbReference type="ChEBI" id="CHEBI:60240"/>
    </ligand>
</feature>
<comment type="catalytic activity">
    <reaction evidence="1 11 12">
        <text>Endonucleolytic cleavage to 5'-phosphomonoester.</text>
        <dbReference type="EC" id="3.1.26.4"/>
    </reaction>
</comment>
<keyword evidence="10" id="KW-0464">Manganese</keyword>
<dbReference type="PANTHER" id="PTHR10954:SF23">
    <property type="entry name" value="RIBONUCLEASE"/>
    <property type="match status" value="1"/>
</dbReference>
<comment type="function">
    <text evidence="2 12">Endonuclease that specifically degrades the RNA of RNA-DNA hybrids.</text>
</comment>
<proteinExistence type="inferred from homology"/>
<evidence type="ECO:0000256" key="12">
    <source>
        <dbReference type="RuleBase" id="RU003515"/>
    </source>
</evidence>
<dbReference type="GO" id="GO:0003723">
    <property type="term" value="F:RNA binding"/>
    <property type="evidence" value="ECO:0007669"/>
    <property type="project" value="UniProtKB-UniRule"/>
</dbReference>
<comment type="caution">
    <text evidence="14">The sequence shown here is derived from an EMBL/GenBank/DDBJ whole genome shotgun (WGS) entry which is preliminary data.</text>
</comment>
<name>A0A1F6WQG0_9BACT</name>
<keyword evidence="9 11" id="KW-0378">Hydrolase</keyword>
<evidence type="ECO:0000256" key="7">
    <source>
        <dbReference type="ARBA" id="ARBA00022723"/>
    </source>
</evidence>
<keyword evidence="7 11" id="KW-0479">Metal-binding</keyword>
<dbReference type="CDD" id="cd07182">
    <property type="entry name" value="RNase_HII_bacteria_HII_like"/>
    <property type="match status" value="1"/>
</dbReference>
<protein>
    <recommendedName>
        <fullName evidence="12">Ribonuclease</fullName>
        <ecNumber evidence="12">3.1.26.4</ecNumber>
    </recommendedName>
</protein>
<comment type="cofactor">
    <cofactor evidence="11">
        <name>Mn(2+)</name>
        <dbReference type="ChEBI" id="CHEBI:29035"/>
    </cofactor>
    <cofactor evidence="11">
        <name>Mg(2+)</name>
        <dbReference type="ChEBI" id="CHEBI:18420"/>
    </cofactor>
    <text evidence="11">Manganese or magnesium. Binds 1 divalent metal ion per monomer in the absence of substrate. May bind a second metal ion after substrate binding.</text>
</comment>
<organism evidence="14 15">
    <name type="scientific">Candidatus Nomurabacteria bacterium RIFCSPLOWO2_01_FULL_36_10b</name>
    <dbReference type="NCBI Taxonomy" id="1801766"/>
    <lineage>
        <taxon>Bacteria</taxon>
        <taxon>Candidatus Nomuraibacteriota</taxon>
    </lineage>
</organism>
<evidence type="ECO:0000313" key="15">
    <source>
        <dbReference type="Proteomes" id="UP000179448"/>
    </source>
</evidence>
<evidence type="ECO:0000256" key="6">
    <source>
        <dbReference type="ARBA" id="ARBA00022722"/>
    </source>
</evidence>
<evidence type="ECO:0000256" key="3">
    <source>
        <dbReference type="ARBA" id="ARBA00004496"/>
    </source>
</evidence>
<evidence type="ECO:0000259" key="13">
    <source>
        <dbReference type="PROSITE" id="PS51975"/>
    </source>
</evidence>
<evidence type="ECO:0000313" key="14">
    <source>
        <dbReference type="EMBL" id="OGI84111.1"/>
    </source>
</evidence>
<feature type="binding site" evidence="11">
    <location>
        <position position="17"/>
    </location>
    <ligand>
        <name>a divalent metal cation</name>
        <dbReference type="ChEBI" id="CHEBI:60240"/>
    </ligand>
</feature>
<keyword evidence="8 11" id="KW-0255">Endonuclease</keyword>
<dbReference type="Pfam" id="PF01351">
    <property type="entry name" value="RNase_HII"/>
    <property type="match status" value="1"/>
</dbReference>
<feature type="binding site" evidence="11">
    <location>
        <position position="16"/>
    </location>
    <ligand>
        <name>a divalent metal cation</name>
        <dbReference type="ChEBI" id="CHEBI:60240"/>
    </ligand>
</feature>
<dbReference type="GO" id="GO:0005737">
    <property type="term" value="C:cytoplasm"/>
    <property type="evidence" value="ECO:0007669"/>
    <property type="project" value="UniProtKB-SubCell"/>
</dbReference>
<dbReference type="NCBIfam" id="NF000595">
    <property type="entry name" value="PRK00015.1-3"/>
    <property type="match status" value="1"/>
</dbReference>
<dbReference type="GO" id="GO:0043137">
    <property type="term" value="P:DNA replication, removal of RNA primer"/>
    <property type="evidence" value="ECO:0007669"/>
    <property type="project" value="TreeGrafter"/>
</dbReference>
<dbReference type="InterPro" id="IPR022898">
    <property type="entry name" value="RNase_HII"/>
</dbReference>
<dbReference type="GO" id="GO:0032299">
    <property type="term" value="C:ribonuclease H2 complex"/>
    <property type="evidence" value="ECO:0007669"/>
    <property type="project" value="TreeGrafter"/>
</dbReference>
<dbReference type="STRING" id="1801766.A2997_01265"/>
<dbReference type="AlphaFoldDB" id="A0A1F6WQG0"/>